<name>A0ABV8JHG5_9BACL</name>
<proteinExistence type="predicted"/>
<dbReference type="InterPro" id="IPR011704">
    <property type="entry name" value="ATPase_dyneun-rel_AAA"/>
</dbReference>
<dbReference type="EMBL" id="JBHSAP010000009">
    <property type="protein sequence ID" value="MFC4076673.1"/>
    <property type="molecule type" value="Genomic_DNA"/>
</dbReference>
<dbReference type="SUPFAM" id="SSF52540">
    <property type="entry name" value="P-loop containing nucleoside triphosphate hydrolases"/>
    <property type="match status" value="1"/>
</dbReference>
<dbReference type="Proteomes" id="UP001595843">
    <property type="component" value="Unassembled WGS sequence"/>
</dbReference>
<gene>
    <name evidence="2" type="ORF">ACFOUO_07605</name>
</gene>
<dbReference type="Pfam" id="PF07728">
    <property type="entry name" value="AAA_5"/>
    <property type="match status" value="1"/>
</dbReference>
<dbReference type="InterPro" id="IPR027417">
    <property type="entry name" value="P-loop_NTPase"/>
</dbReference>
<organism evidence="2 3">
    <name type="scientific">Salinithrix halophila</name>
    <dbReference type="NCBI Taxonomy" id="1485204"/>
    <lineage>
        <taxon>Bacteria</taxon>
        <taxon>Bacillati</taxon>
        <taxon>Bacillota</taxon>
        <taxon>Bacilli</taxon>
        <taxon>Bacillales</taxon>
        <taxon>Thermoactinomycetaceae</taxon>
        <taxon>Salinithrix</taxon>
    </lineage>
</organism>
<dbReference type="Gene3D" id="3.40.50.300">
    <property type="entry name" value="P-loop containing nucleotide triphosphate hydrolases"/>
    <property type="match status" value="1"/>
</dbReference>
<dbReference type="PANTHER" id="PTHR37291:SF1">
    <property type="entry name" value="TYPE IV METHYL-DIRECTED RESTRICTION ENZYME ECOKMCRB SUBUNIT"/>
    <property type="match status" value="1"/>
</dbReference>
<feature type="domain" description="AAA+ ATPase" evidence="1">
    <location>
        <begin position="281"/>
        <end position="439"/>
    </location>
</feature>
<dbReference type="InterPro" id="IPR003593">
    <property type="entry name" value="AAA+_ATPase"/>
</dbReference>
<reference evidence="3" key="1">
    <citation type="journal article" date="2019" name="Int. J. Syst. Evol. Microbiol.">
        <title>The Global Catalogue of Microorganisms (GCM) 10K type strain sequencing project: providing services to taxonomists for standard genome sequencing and annotation.</title>
        <authorList>
            <consortium name="The Broad Institute Genomics Platform"/>
            <consortium name="The Broad Institute Genome Sequencing Center for Infectious Disease"/>
            <person name="Wu L."/>
            <person name="Ma J."/>
        </authorList>
    </citation>
    <scope>NUCLEOTIDE SEQUENCE [LARGE SCALE GENOMIC DNA]</scope>
    <source>
        <strain evidence="3">IBRC-M 10813</strain>
    </source>
</reference>
<dbReference type="CDD" id="cd00009">
    <property type="entry name" value="AAA"/>
    <property type="match status" value="1"/>
</dbReference>
<comment type="caution">
    <text evidence="2">The sequence shown here is derived from an EMBL/GenBank/DDBJ whole genome shotgun (WGS) entry which is preliminary data.</text>
</comment>
<evidence type="ECO:0000259" key="1">
    <source>
        <dbReference type="SMART" id="SM00382"/>
    </source>
</evidence>
<sequence length="529" mass="61049">MGAVLEQIRKELNRKQVEEALRWFANVRSGKEEPHLWDERDCILKVFDVLSPILSDVLQAPEKTREGLLKGLGGAEEGQDFIRSMDQLLSWQGFIQRDDFRVFLEQTSTWKIQQLFVTLFDKSAALKARVRSFREEINRIYGEYHERGWFPAGKKESPSINPRLIALLLAAWDPDRYIPYRPKEYSDFLASMNLSIPYWVEDKYELFVETARFILDEGRAGGFPVFDLVDVHHLITLYGDESFSARESDPLIQPVYSLPRLAADTYRSEEELALWVKAVHRKGQAILYGPPGSGKTYLAEKLADHLIGGGDGIRTFVQFHPAYAYEDFIQGIRPVPSRDGSLHHQMVPGRFVEFCQEARDKKGISVLIIDEINRANLAEVFGELMVLLEYRDREIPLAGGGTLRVPPQVRILGTMNTADRSIALVDHALRRRFAMIPLRTDYHILRRYHGHRGHDVEPLISLLESVNRQIADSDFDIGVSFFLRPNLPTELEGIWRMEIEPYLEEVFFDQPGTVDRFRWREVECELRDA</sequence>
<accession>A0ABV8JHG5</accession>
<evidence type="ECO:0000313" key="3">
    <source>
        <dbReference type="Proteomes" id="UP001595843"/>
    </source>
</evidence>
<dbReference type="InterPro" id="IPR052934">
    <property type="entry name" value="Methyl-DNA_Rec/Restrict_Enz"/>
</dbReference>
<dbReference type="RefSeq" id="WP_380703824.1">
    <property type="nucleotide sequence ID" value="NZ_JBHSAP010000009.1"/>
</dbReference>
<keyword evidence="3" id="KW-1185">Reference proteome</keyword>
<protein>
    <submittedName>
        <fullName evidence="2">McrB family protein</fullName>
    </submittedName>
</protein>
<dbReference type="PANTHER" id="PTHR37291">
    <property type="entry name" value="5-METHYLCYTOSINE-SPECIFIC RESTRICTION ENZYME B"/>
    <property type="match status" value="1"/>
</dbReference>
<evidence type="ECO:0000313" key="2">
    <source>
        <dbReference type="EMBL" id="MFC4076673.1"/>
    </source>
</evidence>
<dbReference type="SMART" id="SM00382">
    <property type="entry name" value="AAA"/>
    <property type="match status" value="1"/>
</dbReference>